<dbReference type="Proteomes" id="UP000308886">
    <property type="component" value="Unassembled WGS sequence"/>
</dbReference>
<comment type="caution">
    <text evidence="1">The sequence shown here is derived from an EMBL/GenBank/DDBJ whole genome shotgun (WGS) entry which is preliminary data.</text>
</comment>
<accession>A0AC61QQ89</accession>
<gene>
    <name evidence="1" type="ORF">E5358_07485</name>
</gene>
<name>A0AC61QQ89_9BACT</name>
<keyword evidence="1" id="KW-0456">Lyase</keyword>
<dbReference type="EMBL" id="SRZC01000010">
    <property type="protein sequence ID" value="TGX82377.1"/>
    <property type="molecule type" value="Genomic_DNA"/>
</dbReference>
<evidence type="ECO:0000313" key="1">
    <source>
        <dbReference type="EMBL" id="TGX82377.1"/>
    </source>
</evidence>
<organism evidence="1 2">
    <name type="scientific">Palleniella muris</name>
    <dbReference type="NCBI Taxonomy" id="3038145"/>
    <lineage>
        <taxon>Bacteria</taxon>
        <taxon>Pseudomonadati</taxon>
        <taxon>Bacteroidota</taxon>
        <taxon>Bacteroidia</taxon>
        <taxon>Bacteroidales</taxon>
        <taxon>Prevotellaceae</taxon>
        <taxon>Palleniella</taxon>
    </lineage>
</organism>
<proteinExistence type="predicted"/>
<evidence type="ECO:0000313" key="2">
    <source>
        <dbReference type="Proteomes" id="UP000308886"/>
    </source>
</evidence>
<sequence>MKKILLSAAFVAFCIMGANAQRMTDKLNRGLVAVKTDKGVFCSWRITAEEYYDVKYNIYRDGTKLNAEPLDASNFTDTNGSASSTYTVEAVVRGVAQAKSPATKVWEKNYKTIVPKHDPSLKSTYVPNDACCADVDGDGELEILMKYDNQSEINASYPRDGYNGEYSLFECLKQDGTVLWWVNCGPNMGDFQNNEQNIVAFDWDKDGKAEAVFRAADGTTIHMADGTTHVIGDASKNYRAATGGGANWFMHDGAEYLVYVNGQTGKPYQVKDYPLKRLEEGETDLDKAWGDGYGHRSTKHFFGAPFLDGRNASIFLARGIYTRHKMIALDVNPATHELVERWRWNCNDAGSSWYGQGYHNFGIADVDWDGRDEIVFGSMVIDDNGHGLSTTGLGHGDSQHCSDFDPYTHGQEIFACNEDRPNNNFRDATTSKIYYRTTGGNDDGRANMGNFLNDYPGAQGVTSRDGNLISSVTHTGTVGDDKASVSITQNFRIYWDGDLCEESFDYSNGKNTQGAIFKAREGRIALLEGSKTNNDTKGTPCYQGDVLGDWREEVIMRDGDNNIRIYTTDIETPWRNYSLWHDHQYRNAMVWQMCGYNQTPHPSYFLGELEGITKAPAPLTMTGRTEVANGTTIGSNANDKHLIMCETGNMTVNVADGATPYILTVNAPTWVQGHDNNNNITTEVFTHTITGGAFAGEMRLIKQGDGILTLPNVTETYSGETDIWAGTLNFDGTLQNSPLWLNRFAVLNTNGGRFMKGIKMDYASEVNIGTDDKASSMETTTLAMGFGSRLKIDIFGDGLQADMVKAEALTIEKKDWTNGPQYLAPVIELTDHNMQSGRYLIAEVAKIEGNLDDLIVEGMDDYKKVFAYENGKLYLDITAYEAGNATWTGSEDGNWDLDDTQNFVDGTSGEKRTFVPGDDVTFDDNATNTNVNVMATVAPGNVVFNNENKNYTINGESILSKGTLTKNGAGNVTLNNINTFESGVVINGGKLVANVFANAIGTDLGSLGDINTRVTINNGATLSTNESTTLGQPVSIGTGGGTIEVASGKTLTMGRGISGATQTLTKTGAGTLALGNSNSVTKLVINGGTVQASENSSSVQQWPSTVELRNGTMRDADNIYSFSSNNVNIIVPEKCTGHYYLDGRCDYKGKLTGAGSITVYARSVRNQLQGNWSAFEGTVTAAYSKSGSYDPDFIWDNSYGLPNGTLNINSGVVVNAGSRQMTIGNMKGAGELRTTGNVTIGGRNETISYTGTFAGMALTKTGDGEWKVTKALGTPKSVTVNKGIMSLPAAAGRGVSLPDLSSANTITLTGETVKMRGQGTVASISVQNGAMLEPGYYTGTSATHYGLITATKNVNIAEDGVLSLYINNAPGKTNVNSSMDIAGKMTLNGTLKVGMNSNYSPSVGDEFTLWTAGSFEGMPKFELPSLPAGMAWDYSALSTSNGVLKVVVATAINHIPANEIIRCDVYTIEGVKIGTLSAVRANVETVAKENLSLAGGTYIIRMTAKGCNETIKIIVR</sequence>
<reference evidence="1" key="1">
    <citation type="submission" date="2019-04" db="EMBL/GenBank/DDBJ databases">
        <title>Microbes associate with the intestines of laboratory mice.</title>
        <authorList>
            <person name="Navarre W."/>
            <person name="Wong E."/>
            <person name="Huang K."/>
            <person name="Tropini C."/>
            <person name="Ng K."/>
            <person name="Yu B."/>
        </authorList>
    </citation>
    <scope>NUCLEOTIDE SEQUENCE</scope>
    <source>
        <strain evidence="1">NM73_A23</strain>
    </source>
</reference>
<protein>
    <submittedName>
        <fullName evidence="1">Rhamnogalacturonate lyase</fullName>
    </submittedName>
</protein>
<keyword evidence="2" id="KW-1185">Reference proteome</keyword>